<dbReference type="SUPFAM" id="SSF56420">
    <property type="entry name" value="Peptide deformylase"/>
    <property type="match status" value="1"/>
</dbReference>
<dbReference type="EMBL" id="JOPB01000002">
    <property type="protein sequence ID" value="OUI79066.1"/>
    <property type="molecule type" value="Genomic_DNA"/>
</dbReference>
<feature type="binding site" evidence="2">
    <location>
        <position position="102"/>
    </location>
    <ligand>
        <name>Fe cation</name>
        <dbReference type="ChEBI" id="CHEBI:24875"/>
    </ligand>
</feature>
<evidence type="ECO:0000256" key="2">
    <source>
        <dbReference type="HAMAP-Rule" id="MF_00163"/>
    </source>
</evidence>
<dbReference type="GO" id="GO:0042586">
    <property type="term" value="F:peptide deformylase activity"/>
    <property type="evidence" value="ECO:0007669"/>
    <property type="project" value="UniProtKB-UniRule"/>
</dbReference>
<feature type="binding site" evidence="2">
    <location>
        <position position="148"/>
    </location>
    <ligand>
        <name>Fe cation</name>
        <dbReference type="ChEBI" id="CHEBI:24875"/>
    </ligand>
</feature>
<dbReference type="AlphaFoldDB" id="A0A251ZWM4"/>
<keyword evidence="2" id="KW-0378">Hydrolase</keyword>
<dbReference type="EC" id="3.5.1.88" evidence="2"/>
<name>A0A251ZWM4_9PROT</name>
<keyword evidence="2" id="KW-0648">Protein biosynthesis</keyword>
<protein>
    <recommendedName>
        <fullName evidence="2">Peptide deformylase</fullName>
        <shortName evidence="2">PDF</shortName>
        <ecNumber evidence="2">3.5.1.88</ecNumber>
    </recommendedName>
    <alternativeName>
        <fullName evidence="2">Polypeptide deformylase</fullName>
    </alternativeName>
</protein>
<dbReference type="CDD" id="cd00487">
    <property type="entry name" value="Pep_deformylase"/>
    <property type="match status" value="1"/>
</dbReference>
<sequence>MNTETQTPKILPILVATDPFLRKKSKLVEEKDLEEIRKIIPVMFDTMYDANGIGLAAPQVGIPLRFFIMDLAKKEGEKEQYIILNPEIIEESEECTEDREGCLSVPEQYSEVIRPEKIKVRYMDLDGKQQEMEADDLLARCIQHETDHLDGILFIDHISSLKRNMIMRKVIKEQKRHR</sequence>
<dbReference type="PANTHER" id="PTHR10458">
    <property type="entry name" value="PEPTIDE DEFORMYLASE"/>
    <property type="match status" value="1"/>
</dbReference>
<comment type="catalytic activity">
    <reaction evidence="2">
        <text>N-terminal N-formyl-L-methionyl-[peptide] + H2O = N-terminal L-methionyl-[peptide] + formate</text>
        <dbReference type="Rhea" id="RHEA:24420"/>
        <dbReference type="Rhea" id="RHEA-COMP:10639"/>
        <dbReference type="Rhea" id="RHEA-COMP:10640"/>
        <dbReference type="ChEBI" id="CHEBI:15377"/>
        <dbReference type="ChEBI" id="CHEBI:15740"/>
        <dbReference type="ChEBI" id="CHEBI:49298"/>
        <dbReference type="ChEBI" id="CHEBI:64731"/>
        <dbReference type="EC" id="3.5.1.88"/>
    </reaction>
</comment>
<dbReference type="Proteomes" id="UP000194946">
    <property type="component" value="Unassembled WGS sequence"/>
</dbReference>
<dbReference type="HAMAP" id="MF_00163">
    <property type="entry name" value="Pep_deformylase"/>
    <property type="match status" value="1"/>
</dbReference>
<dbReference type="Pfam" id="PF01327">
    <property type="entry name" value="Pep_deformylase"/>
    <property type="match status" value="1"/>
</dbReference>
<dbReference type="Gene3D" id="3.90.45.10">
    <property type="entry name" value="Peptide deformylase"/>
    <property type="match status" value="1"/>
</dbReference>
<keyword evidence="4" id="KW-1185">Reference proteome</keyword>
<dbReference type="PANTHER" id="PTHR10458:SF22">
    <property type="entry name" value="PEPTIDE DEFORMYLASE"/>
    <property type="match status" value="1"/>
</dbReference>
<organism evidence="3 4">
    <name type="scientific">Commensalibacter intestini</name>
    <dbReference type="NCBI Taxonomy" id="479936"/>
    <lineage>
        <taxon>Bacteria</taxon>
        <taxon>Pseudomonadati</taxon>
        <taxon>Pseudomonadota</taxon>
        <taxon>Alphaproteobacteria</taxon>
        <taxon>Acetobacterales</taxon>
        <taxon>Acetobacteraceae</taxon>
    </lineage>
</organism>
<dbReference type="NCBIfam" id="TIGR00079">
    <property type="entry name" value="pept_deformyl"/>
    <property type="match status" value="1"/>
</dbReference>
<evidence type="ECO:0000256" key="1">
    <source>
        <dbReference type="ARBA" id="ARBA00010759"/>
    </source>
</evidence>
<comment type="similarity">
    <text evidence="1 2">Belongs to the polypeptide deformylase family.</text>
</comment>
<dbReference type="PIRSF" id="PIRSF004749">
    <property type="entry name" value="Pep_def"/>
    <property type="match status" value="1"/>
</dbReference>
<keyword evidence="2" id="KW-0408">Iron</keyword>
<keyword evidence="2" id="KW-0479">Metal-binding</keyword>
<dbReference type="GO" id="GO:0046872">
    <property type="term" value="F:metal ion binding"/>
    <property type="evidence" value="ECO:0007669"/>
    <property type="project" value="UniProtKB-KW"/>
</dbReference>
<comment type="caution">
    <text evidence="3">The sequence shown here is derived from an EMBL/GenBank/DDBJ whole genome shotgun (WGS) entry which is preliminary data.</text>
</comment>
<dbReference type="NCBIfam" id="NF001159">
    <property type="entry name" value="PRK00150.1-3"/>
    <property type="match status" value="1"/>
</dbReference>
<accession>A0A251ZWM4</accession>
<dbReference type="InterPro" id="IPR023635">
    <property type="entry name" value="Peptide_deformylase"/>
</dbReference>
<dbReference type="InterPro" id="IPR036821">
    <property type="entry name" value="Peptide_deformylase_sf"/>
</dbReference>
<gene>
    <name evidence="2" type="primary">def</name>
    <name evidence="3" type="ORF">HK18_03925</name>
</gene>
<feature type="active site" evidence="2">
    <location>
        <position position="145"/>
    </location>
</feature>
<comment type="cofactor">
    <cofactor evidence="2">
        <name>Fe(2+)</name>
        <dbReference type="ChEBI" id="CHEBI:29033"/>
    </cofactor>
    <text evidence="2">Binds 1 Fe(2+) ion.</text>
</comment>
<feature type="binding site" evidence="2">
    <location>
        <position position="144"/>
    </location>
    <ligand>
        <name>Fe cation</name>
        <dbReference type="ChEBI" id="CHEBI:24875"/>
    </ligand>
</feature>
<reference evidence="4" key="1">
    <citation type="submission" date="2014-06" db="EMBL/GenBank/DDBJ databases">
        <authorList>
            <person name="Winans N.J."/>
            <person name="Newell P.D."/>
            <person name="Douglas A.E."/>
        </authorList>
    </citation>
    <scope>NUCLEOTIDE SEQUENCE [LARGE SCALE GENOMIC DNA]</scope>
    <source>
        <strain evidence="4">DmL_052</strain>
    </source>
</reference>
<evidence type="ECO:0000313" key="4">
    <source>
        <dbReference type="Proteomes" id="UP000194946"/>
    </source>
</evidence>
<evidence type="ECO:0000313" key="3">
    <source>
        <dbReference type="EMBL" id="OUI79066.1"/>
    </source>
</evidence>
<comment type="function">
    <text evidence="2">Removes the formyl group from the N-terminal Met of newly synthesized proteins. Requires at least a dipeptide for an efficient rate of reaction. N-terminal L-methionine is a prerequisite for activity but the enzyme has broad specificity at other positions.</text>
</comment>
<dbReference type="GO" id="GO:0006412">
    <property type="term" value="P:translation"/>
    <property type="evidence" value="ECO:0007669"/>
    <property type="project" value="UniProtKB-UniRule"/>
</dbReference>
<dbReference type="RefSeq" id="WP_008854028.1">
    <property type="nucleotide sequence ID" value="NZ_JOPB01000002.1"/>
</dbReference>
<proteinExistence type="inferred from homology"/>
<dbReference type="PRINTS" id="PR01576">
    <property type="entry name" value="PDEFORMYLASE"/>
</dbReference>